<evidence type="ECO:0008006" key="4">
    <source>
        <dbReference type="Google" id="ProtNLM"/>
    </source>
</evidence>
<organism evidence="2 3">
    <name type="scientific">Nonomuraea rubra</name>
    <dbReference type="NCBI Taxonomy" id="46180"/>
    <lineage>
        <taxon>Bacteria</taxon>
        <taxon>Bacillati</taxon>
        <taxon>Actinomycetota</taxon>
        <taxon>Actinomycetes</taxon>
        <taxon>Streptosporangiales</taxon>
        <taxon>Streptosporangiaceae</taxon>
        <taxon>Nonomuraea</taxon>
    </lineage>
</organism>
<sequence length="342" mass="36236">MSHEAVKWAHNLAPIPMDSNGKPNASCAAVLVGLAIHAGPDGKGAFPSTRTLVRYTRRCERTVRTALDRLEADQIIRKGDPAIVAAHIKRGDRRPQVWDLAMERVRTDLDAEDLKALEAMFPGVTARVEAAKAAAGEAPVDNADAQAVDNQEGGAQLSHPVASTGCSRRGDEVQPVQLRGAAAAPELSTEPSNEPPPPARAGIDAGTPVDNQGAGGADLGSHQQATATPVELFLAKLGPDWPLSKGQLRRLVPVVTRAIAAGWDPTVLAEYVRANTTGVRSPYAVLTSRLGDLPDPPRRSRRTYPDERTVAEATTSAVCIHGDPRPRACALCRRGIALEETA</sequence>
<feature type="region of interest" description="Disordered" evidence="1">
    <location>
        <begin position="150"/>
        <end position="223"/>
    </location>
</feature>
<dbReference type="Pfam" id="PF13730">
    <property type="entry name" value="HTH_36"/>
    <property type="match status" value="1"/>
</dbReference>
<protein>
    <recommendedName>
        <fullName evidence="4">Helix-turn-helix domain-containing protein</fullName>
    </recommendedName>
</protein>
<evidence type="ECO:0000313" key="2">
    <source>
        <dbReference type="EMBL" id="MBB6557120.1"/>
    </source>
</evidence>
<proteinExistence type="predicted"/>
<name>A0A7X0P887_9ACTN</name>
<keyword evidence="3" id="KW-1185">Reference proteome</keyword>
<gene>
    <name evidence="2" type="ORF">HD593_011915</name>
</gene>
<dbReference type="RefSeq" id="WP_185111508.1">
    <property type="nucleotide sequence ID" value="NZ_BAAAXY010000286.1"/>
</dbReference>
<accession>A0A7X0P887</accession>
<dbReference type="EMBL" id="JACHMI010000001">
    <property type="protein sequence ID" value="MBB6557120.1"/>
    <property type="molecule type" value="Genomic_DNA"/>
</dbReference>
<evidence type="ECO:0000256" key="1">
    <source>
        <dbReference type="SAM" id="MobiDB-lite"/>
    </source>
</evidence>
<dbReference type="Proteomes" id="UP000565579">
    <property type="component" value="Unassembled WGS sequence"/>
</dbReference>
<dbReference type="AlphaFoldDB" id="A0A7X0P887"/>
<evidence type="ECO:0000313" key="3">
    <source>
        <dbReference type="Proteomes" id="UP000565579"/>
    </source>
</evidence>
<comment type="caution">
    <text evidence="2">The sequence shown here is derived from an EMBL/GenBank/DDBJ whole genome shotgun (WGS) entry which is preliminary data.</text>
</comment>
<reference evidence="2 3" key="1">
    <citation type="submission" date="2020-08" db="EMBL/GenBank/DDBJ databases">
        <title>Sequencing the genomes of 1000 actinobacteria strains.</title>
        <authorList>
            <person name="Klenk H.-P."/>
        </authorList>
    </citation>
    <scope>NUCLEOTIDE SEQUENCE [LARGE SCALE GENOMIC DNA]</scope>
    <source>
        <strain evidence="2 3">DSM 43768</strain>
    </source>
</reference>